<accession>A0A0R3WYB0</accession>
<keyword evidence="3" id="KW-1185">Reference proteome</keyword>
<dbReference type="EMBL" id="UYWX01008810">
    <property type="protein sequence ID" value="VDM27559.1"/>
    <property type="molecule type" value="Genomic_DNA"/>
</dbReference>
<sequence>MWVHLLNSWDKALEHCARTQKKVEQQYVAKVLGKNLKVKQEETNLYETYTMLVDVCLNPLEPIALGIVLSNGIYDAESSNSGQSELDLRFQPRMDLALAVMRQFSELIDVTKVLHIIPDETNLKSLSSFLESALRHQASLWTRLVFFTNAVHRESVQSHSACVATTAAQMFKVTTLSRCRQCGRRIGNAAFVRYPDSGDLVHYGCCRELPVDSDSPTLQH</sequence>
<dbReference type="PANTHER" id="PTHR12894:SF27">
    <property type="entry name" value="TRANSFORMING GROWTH FACTOR-BETA RECEPTOR-ASSOCIATED PROTEIN 1"/>
    <property type="match status" value="1"/>
</dbReference>
<dbReference type="WBParaSite" id="TTAC_0000575001-mRNA-1">
    <property type="protein sequence ID" value="TTAC_0000575001-mRNA-1"/>
    <property type="gene ID" value="TTAC_0000575001"/>
</dbReference>
<dbReference type="Proteomes" id="UP000274429">
    <property type="component" value="Unassembled WGS sequence"/>
</dbReference>
<dbReference type="GO" id="GO:0034058">
    <property type="term" value="P:endosomal vesicle fusion"/>
    <property type="evidence" value="ECO:0007669"/>
    <property type="project" value="TreeGrafter"/>
</dbReference>
<dbReference type="PANTHER" id="PTHR12894">
    <property type="entry name" value="CNH DOMAIN CONTAINING"/>
    <property type="match status" value="1"/>
</dbReference>
<evidence type="ECO:0000313" key="2">
    <source>
        <dbReference type="EMBL" id="VDM27559.1"/>
    </source>
</evidence>
<dbReference type="GO" id="GO:0006914">
    <property type="term" value="P:autophagy"/>
    <property type="evidence" value="ECO:0007669"/>
    <property type="project" value="TreeGrafter"/>
</dbReference>
<organism evidence="4">
    <name type="scientific">Hydatigena taeniaeformis</name>
    <name type="common">Feline tapeworm</name>
    <name type="synonym">Taenia taeniaeformis</name>
    <dbReference type="NCBI Taxonomy" id="6205"/>
    <lineage>
        <taxon>Eukaryota</taxon>
        <taxon>Metazoa</taxon>
        <taxon>Spiralia</taxon>
        <taxon>Lophotrochozoa</taxon>
        <taxon>Platyhelminthes</taxon>
        <taxon>Cestoda</taxon>
        <taxon>Eucestoda</taxon>
        <taxon>Cyclophyllidea</taxon>
        <taxon>Taeniidae</taxon>
        <taxon>Hydatigera</taxon>
    </lineage>
</organism>
<dbReference type="OrthoDB" id="5325112at2759"/>
<dbReference type="InterPro" id="IPR019453">
    <property type="entry name" value="VPS39/TGFA1_Znf"/>
</dbReference>
<dbReference type="InterPro" id="IPR032914">
    <property type="entry name" value="Vam6/VPS39/TRAP1"/>
</dbReference>
<name>A0A0R3WYB0_HYDTA</name>
<dbReference type="STRING" id="6205.A0A0R3WYB0"/>
<proteinExistence type="predicted"/>
<evidence type="ECO:0000313" key="3">
    <source>
        <dbReference type="Proteomes" id="UP000274429"/>
    </source>
</evidence>
<gene>
    <name evidence="2" type="ORF">TTAC_LOCUS5735</name>
</gene>
<dbReference type="Pfam" id="PF10367">
    <property type="entry name" value="zf-Vps39_C"/>
    <property type="match status" value="1"/>
</dbReference>
<reference evidence="4" key="1">
    <citation type="submission" date="2017-02" db="UniProtKB">
        <authorList>
            <consortium name="WormBaseParasite"/>
        </authorList>
    </citation>
    <scope>IDENTIFICATION</scope>
</reference>
<dbReference type="GO" id="GO:0005737">
    <property type="term" value="C:cytoplasm"/>
    <property type="evidence" value="ECO:0007669"/>
    <property type="project" value="TreeGrafter"/>
</dbReference>
<dbReference type="AlphaFoldDB" id="A0A0R3WYB0"/>
<evidence type="ECO:0000313" key="4">
    <source>
        <dbReference type="WBParaSite" id="TTAC_0000575001-mRNA-1"/>
    </source>
</evidence>
<evidence type="ECO:0000259" key="1">
    <source>
        <dbReference type="Pfam" id="PF10367"/>
    </source>
</evidence>
<reference evidence="2 3" key="2">
    <citation type="submission" date="2018-11" db="EMBL/GenBank/DDBJ databases">
        <authorList>
            <consortium name="Pathogen Informatics"/>
        </authorList>
    </citation>
    <scope>NUCLEOTIDE SEQUENCE [LARGE SCALE GENOMIC DNA]</scope>
</reference>
<dbReference type="GO" id="GO:0016020">
    <property type="term" value="C:membrane"/>
    <property type="evidence" value="ECO:0007669"/>
    <property type="project" value="TreeGrafter"/>
</dbReference>
<protein>
    <submittedName>
        <fullName evidence="4">Vps39_2 domain-containing protein</fullName>
    </submittedName>
</protein>
<feature type="domain" description="Vacuolar sorting protein 39/Transforming growth factor beta receptor-associated zinc finger" evidence="1">
    <location>
        <begin position="171"/>
        <end position="208"/>
    </location>
</feature>